<dbReference type="InterPro" id="IPR020846">
    <property type="entry name" value="MFS_dom"/>
</dbReference>
<evidence type="ECO:0000256" key="1">
    <source>
        <dbReference type="ARBA" id="ARBA00004651"/>
    </source>
</evidence>
<dbReference type="PROSITE" id="PS00217">
    <property type="entry name" value="SUGAR_TRANSPORT_2"/>
    <property type="match status" value="1"/>
</dbReference>
<dbReference type="InterPro" id="IPR005829">
    <property type="entry name" value="Sugar_transporter_CS"/>
</dbReference>
<dbReference type="InterPro" id="IPR036259">
    <property type="entry name" value="MFS_trans_sf"/>
</dbReference>
<protein>
    <submittedName>
        <fullName evidence="8">YQGE family putative transporter</fullName>
    </submittedName>
</protein>
<dbReference type="Proteomes" id="UP001232445">
    <property type="component" value="Unassembled WGS sequence"/>
</dbReference>
<reference evidence="8 9" key="1">
    <citation type="submission" date="2023-07" db="EMBL/GenBank/DDBJ databases">
        <title>Genomic Encyclopedia of Type Strains, Phase IV (KMG-IV): sequencing the most valuable type-strain genomes for metagenomic binning, comparative biology and taxonomic classification.</title>
        <authorList>
            <person name="Goeker M."/>
        </authorList>
    </citation>
    <scope>NUCLEOTIDE SEQUENCE [LARGE SCALE GENOMIC DNA]</scope>
    <source>
        <strain evidence="8 9">DSM 17740</strain>
    </source>
</reference>
<dbReference type="SUPFAM" id="SSF103473">
    <property type="entry name" value="MFS general substrate transporter"/>
    <property type="match status" value="1"/>
</dbReference>
<feature type="domain" description="Major facilitator superfamily (MFS) profile" evidence="7">
    <location>
        <begin position="18"/>
        <end position="418"/>
    </location>
</feature>
<evidence type="ECO:0000259" key="7">
    <source>
        <dbReference type="PROSITE" id="PS50850"/>
    </source>
</evidence>
<dbReference type="PROSITE" id="PS50850">
    <property type="entry name" value="MFS"/>
    <property type="match status" value="1"/>
</dbReference>
<feature type="transmembrane region" description="Helical" evidence="6">
    <location>
        <begin position="189"/>
        <end position="211"/>
    </location>
</feature>
<dbReference type="Pfam" id="PF07690">
    <property type="entry name" value="MFS_1"/>
    <property type="match status" value="1"/>
</dbReference>
<proteinExistence type="predicted"/>
<feature type="transmembrane region" description="Helical" evidence="6">
    <location>
        <begin position="369"/>
        <end position="389"/>
    </location>
</feature>
<keyword evidence="4 6" id="KW-1133">Transmembrane helix</keyword>
<accession>A0ABU0CXM3</accession>
<dbReference type="InterPro" id="IPR052528">
    <property type="entry name" value="Sugar_transport-like"/>
</dbReference>
<keyword evidence="2" id="KW-0813">Transport</keyword>
<keyword evidence="5 6" id="KW-0472">Membrane</keyword>
<sequence length="418" mass="47508">MHRVEKWHRLNKVHKGHYIHRVLFGETDVNTDLKLLLIIGGLYALSVALSNTFVNVYLWKQQSEYMTIALYNLFIVIAQPIIFILAGRWAKQVDRVIVLRLGVFFLSLFFLVVLLLGEVTSQYVILLGILLGIGFGFYWLAFNVLTFEITEPETRDIFNGFLGLLNSFAGMIGPFFAGWLITKMTETKGYTVIFAISLGLFVLAVVLSFFLKRRSAEGRFHLFSVLRWREISLNWRSILLANVAQGLREGSFPFLITIWIFVATGTEMALGTFGLVTSGVSLIFYYVAGRLISAKYRKQAILLSAIVLSLAVWIIAFELTFSRLMTYGVIISIAFPLLMVPFLSMSYDVIGKAKKAAEWRIEYIVGRELFLNGGRILSIVLFMVAVWIFDPEKALPYYIIALGNAQLLMYFFIRPVGE</sequence>
<evidence type="ECO:0000313" key="9">
    <source>
        <dbReference type="Proteomes" id="UP001232445"/>
    </source>
</evidence>
<evidence type="ECO:0000256" key="4">
    <source>
        <dbReference type="ARBA" id="ARBA00022989"/>
    </source>
</evidence>
<keyword evidence="9" id="KW-1185">Reference proteome</keyword>
<feature type="transmembrane region" description="Helical" evidence="6">
    <location>
        <begin position="65"/>
        <end position="85"/>
    </location>
</feature>
<feature type="transmembrane region" description="Helical" evidence="6">
    <location>
        <begin position="97"/>
        <end position="117"/>
    </location>
</feature>
<evidence type="ECO:0000256" key="5">
    <source>
        <dbReference type="ARBA" id="ARBA00023136"/>
    </source>
</evidence>
<feature type="transmembrane region" description="Helical" evidence="6">
    <location>
        <begin position="327"/>
        <end position="349"/>
    </location>
</feature>
<comment type="caution">
    <text evidence="8">The sequence shown here is derived from an EMBL/GenBank/DDBJ whole genome shotgun (WGS) entry which is preliminary data.</text>
</comment>
<dbReference type="PANTHER" id="PTHR23526">
    <property type="entry name" value="INTEGRAL MEMBRANE TRANSPORT PROTEIN-RELATED"/>
    <property type="match status" value="1"/>
</dbReference>
<dbReference type="PANTHER" id="PTHR23526:SF2">
    <property type="entry name" value="MAJOR FACILITATOR SUPERFAMILY (MFS) PROFILE DOMAIN-CONTAINING PROTEIN"/>
    <property type="match status" value="1"/>
</dbReference>
<dbReference type="EMBL" id="JAUSUQ010000013">
    <property type="protein sequence ID" value="MDQ0340397.1"/>
    <property type="molecule type" value="Genomic_DNA"/>
</dbReference>
<dbReference type="Gene3D" id="1.20.1250.20">
    <property type="entry name" value="MFS general substrate transporter like domains"/>
    <property type="match status" value="1"/>
</dbReference>
<evidence type="ECO:0000256" key="6">
    <source>
        <dbReference type="SAM" id="Phobius"/>
    </source>
</evidence>
<feature type="transmembrane region" description="Helical" evidence="6">
    <location>
        <begin position="237"/>
        <end position="262"/>
    </location>
</feature>
<name>A0ABU0CXM3_9BACI</name>
<dbReference type="InterPro" id="IPR011701">
    <property type="entry name" value="MFS"/>
</dbReference>
<dbReference type="RefSeq" id="WP_307341943.1">
    <property type="nucleotide sequence ID" value="NZ_JAUSUQ010000013.1"/>
</dbReference>
<feature type="transmembrane region" description="Helical" evidence="6">
    <location>
        <begin position="300"/>
        <end position="321"/>
    </location>
</feature>
<feature type="transmembrane region" description="Helical" evidence="6">
    <location>
        <begin position="157"/>
        <end position="177"/>
    </location>
</feature>
<feature type="transmembrane region" description="Helical" evidence="6">
    <location>
        <begin position="395"/>
        <end position="413"/>
    </location>
</feature>
<keyword evidence="3 6" id="KW-0812">Transmembrane</keyword>
<evidence type="ECO:0000256" key="2">
    <source>
        <dbReference type="ARBA" id="ARBA00022448"/>
    </source>
</evidence>
<organism evidence="8 9">
    <name type="scientific">Caldalkalibacillus uzonensis</name>
    <dbReference type="NCBI Taxonomy" id="353224"/>
    <lineage>
        <taxon>Bacteria</taxon>
        <taxon>Bacillati</taxon>
        <taxon>Bacillota</taxon>
        <taxon>Bacilli</taxon>
        <taxon>Bacillales</taxon>
        <taxon>Bacillaceae</taxon>
        <taxon>Caldalkalibacillus</taxon>
    </lineage>
</organism>
<feature type="transmembrane region" description="Helical" evidence="6">
    <location>
        <begin position="268"/>
        <end position="288"/>
    </location>
</feature>
<gene>
    <name evidence="8" type="ORF">J2S00_003206</name>
</gene>
<feature type="transmembrane region" description="Helical" evidence="6">
    <location>
        <begin position="35"/>
        <end position="59"/>
    </location>
</feature>
<feature type="transmembrane region" description="Helical" evidence="6">
    <location>
        <begin position="123"/>
        <end position="145"/>
    </location>
</feature>
<evidence type="ECO:0000313" key="8">
    <source>
        <dbReference type="EMBL" id="MDQ0340397.1"/>
    </source>
</evidence>
<evidence type="ECO:0000256" key="3">
    <source>
        <dbReference type="ARBA" id="ARBA00022692"/>
    </source>
</evidence>
<comment type="subcellular location">
    <subcellularLocation>
        <location evidence="1">Cell membrane</location>
        <topology evidence="1">Multi-pass membrane protein</topology>
    </subcellularLocation>
</comment>